<evidence type="ECO:0000256" key="1">
    <source>
        <dbReference type="ARBA" id="ARBA00004141"/>
    </source>
</evidence>
<evidence type="ECO:0000256" key="9">
    <source>
        <dbReference type="ARBA" id="ARBA00031586"/>
    </source>
</evidence>
<evidence type="ECO:0000256" key="3">
    <source>
        <dbReference type="ARBA" id="ARBA00016612"/>
    </source>
</evidence>
<proteinExistence type="inferred from homology"/>
<keyword evidence="8 10" id="KW-0472">Membrane</keyword>
<gene>
    <name evidence="11" type="primary">NAD4L</name>
</gene>
<sequence>MSINASLTLASLSLLSMLFSRNMLLSLILCFEVTSLACFMLIVVLFVPTNTADYSLIFFMLILGVCEATMALNLLVLWGRSCGSSRIL</sequence>
<protein>
    <recommendedName>
        <fullName evidence="3">NADH-ubiquinone oxidoreductase chain 4L</fullName>
    </recommendedName>
    <alternativeName>
        <fullName evidence="9">NADH dehydrogenase subunit 4L</fullName>
    </alternativeName>
</protein>
<keyword evidence="5" id="KW-1278">Translocase</keyword>
<evidence type="ECO:0000256" key="7">
    <source>
        <dbReference type="ARBA" id="ARBA00023027"/>
    </source>
</evidence>
<dbReference type="GO" id="GO:0016020">
    <property type="term" value="C:membrane"/>
    <property type="evidence" value="ECO:0007669"/>
    <property type="project" value="UniProtKB-SubCell"/>
</dbReference>
<feature type="transmembrane region" description="Helical" evidence="10">
    <location>
        <begin position="24"/>
        <end position="48"/>
    </location>
</feature>
<accession>Q15K50</accession>
<evidence type="ECO:0000256" key="10">
    <source>
        <dbReference type="SAM" id="Phobius"/>
    </source>
</evidence>
<organism evidence="11">
    <name type="scientific">Flustrellidra hispida</name>
    <dbReference type="NCBI Taxonomy" id="97271"/>
    <lineage>
        <taxon>Eukaryota</taxon>
        <taxon>Metazoa</taxon>
        <taxon>Spiralia</taxon>
        <taxon>Lophotrochozoa</taxon>
        <taxon>Bryozoa</taxon>
        <taxon>Gymnolaemata</taxon>
        <taxon>Ctenostomatida</taxon>
        <taxon>Flustrellidridae</taxon>
        <taxon>Flustrellidra</taxon>
    </lineage>
</organism>
<comment type="subcellular location">
    <subcellularLocation>
        <location evidence="1">Membrane</location>
        <topology evidence="1">Multi-pass membrane protein</topology>
    </subcellularLocation>
</comment>
<dbReference type="EMBL" id="DQ157889">
    <property type="protein sequence ID" value="AAZ76751.1"/>
    <property type="molecule type" value="Genomic_DNA"/>
</dbReference>
<keyword evidence="11" id="KW-0496">Mitochondrion</keyword>
<keyword evidence="7" id="KW-0520">NAD</keyword>
<dbReference type="Pfam" id="PF00420">
    <property type="entry name" value="Oxidored_q2"/>
    <property type="match status" value="1"/>
</dbReference>
<feature type="transmembrane region" description="Helical" evidence="10">
    <location>
        <begin position="54"/>
        <end position="78"/>
    </location>
</feature>
<dbReference type="InterPro" id="IPR039428">
    <property type="entry name" value="NUOK/Mnh_C1-like"/>
</dbReference>
<keyword evidence="4 10" id="KW-0812">Transmembrane</keyword>
<name>Q15K50_9BILA</name>
<dbReference type="Gene3D" id="1.10.287.3510">
    <property type="match status" value="1"/>
</dbReference>
<evidence type="ECO:0000256" key="4">
    <source>
        <dbReference type="ARBA" id="ARBA00022692"/>
    </source>
</evidence>
<reference evidence="11" key="1">
    <citation type="journal article" date="2006" name="Mol. Phylogenet. Evol.">
        <title>The complete mitochondrial genome of Flustrellidra hispida and the phylogenetic position of Bryozoa among the Metazoa.</title>
        <authorList>
            <person name="Waeschenbach A."/>
            <person name="Telford M.J."/>
            <person name="Porter J.S."/>
            <person name="Littlewood D.T."/>
        </authorList>
    </citation>
    <scope>NUCLEOTIDE SEQUENCE</scope>
</reference>
<keyword evidence="6 10" id="KW-1133">Transmembrane helix</keyword>
<evidence type="ECO:0000256" key="8">
    <source>
        <dbReference type="ARBA" id="ARBA00023136"/>
    </source>
</evidence>
<evidence type="ECO:0000256" key="5">
    <source>
        <dbReference type="ARBA" id="ARBA00022967"/>
    </source>
</evidence>
<evidence type="ECO:0000313" key="11">
    <source>
        <dbReference type="EMBL" id="AAZ76751.1"/>
    </source>
</evidence>
<dbReference type="AlphaFoldDB" id="Q15K50"/>
<comment type="similarity">
    <text evidence="2">Belongs to the complex I subunit 4L family.</text>
</comment>
<geneLocation type="mitochondrion" evidence="11"/>
<evidence type="ECO:0000256" key="2">
    <source>
        <dbReference type="ARBA" id="ARBA00010519"/>
    </source>
</evidence>
<evidence type="ECO:0000256" key="6">
    <source>
        <dbReference type="ARBA" id="ARBA00022989"/>
    </source>
</evidence>